<evidence type="ECO:0000256" key="1">
    <source>
        <dbReference type="ARBA" id="ARBA00004651"/>
    </source>
</evidence>
<dbReference type="PANTHER" id="PTHR24224:SF6">
    <property type="entry name" value="CARDIOACCELERATORY PEPTIDE RECEPTOR-RELATED"/>
    <property type="match status" value="1"/>
</dbReference>
<evidence type="ECO:0000313" key="13">
    <source>
        <dbReference type="RefSeq" id="XP_036355478.1"/>
    </source>
</evidence>
<accession>A0A7E6EJH2</accession>
<dbReference type="Proteomes" id="UP000515154">
    <property type="component" value="Unplaced"/>
</dbReference>
<keyword evidence="6 10" id="KW-0472">Membrane</keyword>
<keyword evidence="5 10" id="KW-0297">G-protein coupled receptor</keyword>
<dbReference type="Pfam" id="PF00001">
    <property type="entry name" value="7tm_1"/>
    <property type="match status" value="1"/>
</dbReference>
<dbReference type="GO" id="GO:0005000">
    <property type="term" value="F:vasopressin receptor activity"/>
    <property type="evidence" value="ECO:0007669"/>
    <property type="project" value="InterPro"/>
</dbReference>
<dbReference type="InterPro" id="IPR001817">
    <property type="entry name" value="Vasoprsn_rcpt"/>
</dbReference>
<dbReference type="AlphaFoldDB" id="A0A7E6EJH2"/>
<reference evidence="13" key="1">
    <citation type="submission" date="2025-08" db="UniProtKB">
        <authorList>
            <consortium name="RefSeq"/>
        </authorList>
    </citation>
    <scope>IDENTIFICATION</scope>
</reference>
<evidence type="ECO:0000256" key="7">
    <source>
        <dbReference type="ARBA" id="ARBA00023170"/>
    </source>
</evidence>
<evidence type="ECO:0000313" key="12">
    <source>
        <dbReference type="Proteomes" id="UP000515154"/>
    </source>
</evidence>
<feature type="domain" description="G-protein coupled receptors family 1 profile" evidence="11">
    <location>
        <begin position="1"/>
        <end position="164"/>
    </location>
</feature>
<feature type="transmembrane region" description="Helical" evidence="10">
    <location>
        <begin position="30"/>
        <end position="54"/>
    </location>
</feature>
<evidence type="ECO:0000256" key="5">
    <source>
        <dbReference type="ARBA" id="ARBA00023040"/>
    </source>
</evidence>
<evidence type="ECO:0000256" key="4">
    <source>
        <dbReference type="ARBA" id="ARBA00022989"/>
    </source>
</evidence>
<keyword evidence="12" id="KW-1185">Reference proteome</keyword>
<keyword evidence="9 10" id="KW-0807">Transducer</keyword>
<keyword evidence="7 10" id="KW-0675">Receptor</keyword>
<dbReference type="PRINTS" id="PR00896">
    <property type="entry name" value="VASOPRESSINR"/>
</dbReference>
<comment type="similarity">
    <text evidence="10">Belongs to the G-protein coupled receptor 1 family. Vasopressin/oxytocin receptor subfamily.</text>
</comment>
<organism evidence="12 13">
    <name type="scientific">Octopus sinensis</name>
    <name type="common">East Asian common octopus</name>
    <dbReference type="NCBI Taxonomy" id="2607531"/>
    <lineage>
        <taxon>Eukaryota</taxon>
        <taxon>Metazoa</taxon>
        <taxon>Spiralia</taxon>
        <taxon>Lophotrochozoa</taxon>
        <taxon>Mollusca</taxon>
        <taxon>Cephalopoda</taxon>
        <taxon>Coleoidea</taxon>
        <taxon>Octopodiformes</taxon>
        <taxon>Octopoda</taxon>
        <taxon>Incirrata</taxon>
        <taxon>Octopodidae</taxon>
        <taxon>Octopus</taxon>
    </lineage>
</organism>
<dbReference type="GO" id="GO:0008188">
    <property type="term" value="F:neuropeptide receptor activity"/>
    <property type="evidence" value="ECO:0007669"/>
    <property type="project" value="TreeGrafter"/>
</dbReference>
<sequence>MFFITKEVMEDDGINKQCWIDFTEDWQWQLYMTLVSVALFIIPAAIIIICYAIIIHIIWSQGKKITADECTENVKKSGSNRSQTKISMNIANHCSRSLIPQAKIRTVKMTFIIVLVFIVCWSPYMIFDLLQVYGYFQPTQRTIAISTFFNSLAPLNSAANPIIYGIFSTRICQNLRNIPCLSKHFGERDSRHTRYGVTSTGNSTAVPLQIQPSQSRPQYSACSRLNAKQPTQTLYNSTNPKAVTTVSPKSHSILMKTMVVHLDDAS</sequence>
<dbReference type="InterPro" id="IPR017452">
    <property type="entry name" value="GPCR_Rhodpsn_7TM"/>
</dbReference>
<keyword evidence="4 10" id="KW-1133">Transmembrane helix</keyword>
<dbReference type="InterPro" id="IPR052665">
    <property type="entry name" value="Neuropeptide-GPCR"/>
</dbReference>
<comment type="subcellular location">
    <subcellularLocation>
        <location evidence="1 10">Cell membrane</location>
        <topology evidence="1 10">Multi-pass membrane protein</topology>
    </subcellularLocation>
</comment>
<dbReference type="PANTHER" id="PTHR24224">
    <property type="entry name" value="CARDIOACCELERATORY PEPTIDE RECEPTOR-RELATED"/>
    <property type="match status" value="1"/>
</dbReference>
<dbReference type="GO" id="GO:0005886">
    <property type="term" value="C:plasma membrane"/>
    <property type="evidence" value="ECO:0007669"/>
    <property type="project" value="UniProtKB-SubCell"/>
</dbReference>
<comment type="caution">
    <text evidence="10">Lacks conserved residue(s) required for the propagation of feature annotation.</text>
</comment>
<evidence type="ECO:0000256" key="2">
    <source>
        <dbReference type="ARBA" id="ARBA00022475"/>
    </source>
</evidence>
<dbReference type="Gene3D" id="1.20.1070.10">
    <property type="entry name" value="Rhodopsin 7-helix transmembrane proteins"/>
    <property type="match status" value="1"/>
</dbReference>
<feature type="transmembrane region" description="Helical" evidence="10">
    <location>
        <begin position="111"/>
        <end position="136"/>
    </location>
</feature>
<evidence type="ECO:0000256" key="8">
    <source>
        <dbReference type="ARBA" id="ARBA00023180"/>
    </source>
</evidence>
<name>A0A7E6EJH2_9MOLL</name>
<dbReference type="SUPFAM" id="SSF81321">
    <property type="entry name" value="Family A G protein-coupled receptor-like"/>
    <property type="match status" value="1"/>
</dbReference>
<evidence type="ECO:0000256" key="9">
    <source>
        <dbReference type="ARBA" id="ARBA00023224"/>
    </source>
</evidence>
<evidence type="ECO:0000256" key="3">
    <source>
        <dbReference type="ARBA" id="ARBA00022692"/>
    </source>
</evidence>
<keyword evidence="3 10" id="KW-0812">Transmembrane</keyword>
<keyword evidence="2" id="KW-1003">Cell membrane</keyword>
<gene>
    <name evidence="13" type="primary">LOC115230244</name>
</gene>
<dbReference type="RefSeq" id="XP_036355478.1">
    <property type="nucleotide sequence ID" value="XM_036499585.1"/>
</dbReference>
<evidence type="ECO:0000256" key="10">
    <source>
        <dbReference type="RuleBase" id="RU046427"/>
    </source>
</evidence>
<dbReference type="PRINTS" id="PR00237">
    <property type="entry name" value="GPCRRHODOPSN"/>
</dbReference>
<evidence type="ECO:0000259" key="11">
    <source>
        <dbReference type="PROSITE" id="PS50262"/>
    </source>
</evidence>
<keyword evidence="8 10" id="KW-0325">Glycoprotein</keyword>
<evidence type="ECO:0000256" key="6">
    <source>
        <dbReference type="ARBA" id="ARBA00023136"/>
    </source>
</evidence>
<dbReference type="InterPro" id="IPR000276">
    <property type="entry name" value="GPCR_Rhodpsn"/>
</dbReference>
<protein>
    <submittedName>
        <fullName evidence="13">Cardioacceleratory peptide receptor-like</fullName>
    </submittedName>
</protein>
<dbReference type="PROSITE" id="PS50262">
    <property type="entry name" value="G_PROTEIN_RECEP_F1_2"/>
    <property type="match status" value="1"/>
</dbReference>
<proteinExistence type="inferred from homology"/>
<dbReference type="KEGG" id="osn:115230244"/>